<feature type="region of interest" description="Disordered" evidence="1">
    <location>
        <begin position="255"/>
        <end position="299"/>
    </location>
</feature>
<feature type="domain" description="OLD protein-like TOPRIM" evidence="2">
    <location>
        <begin position="432"/>
        <end position="496"/>
    </location>
</feature>
<keyword evidence="3" id="KW-0540">Nuclease</keyword>
<keyword evidence="4" id="KW-1185">Reference proteome</keyword>
<dbReference type="InterPro" id="IPR034139">
    <property type="entry name" value="TOPRIM_OLD"/>
</dbReference>
<accession>A0A848MG03</accession>
<dbReference type="CDD" id="cd01026">
    <property type="entry name" value="TOPRIM_OLD"/>
    <property type="match status" value="1"/>
</dbReference>
<dbReference type="GO" id="GO:0000731">
    <property type="term" value="P:DNA synthesis involved in DNA repair"/>
    <property type="evidence" value="ECO:0007669"/>
    <property type="project" value="TreeGrafter"/>
</dbReference>
<reference evidence="3 4" key="2">
    <citation type="submission" date="2020-06" db="EMBL/GenBank/DDBJ databases">
        <title>Polyphasic characterization of a Rahnella strain isolated from tree sap.</title>
        <authorList>
            <person name="Kim I.S."/>
        </authorList>
    </citation>
    <scope>NUCLEOTIDE SEQUENCE [LARGE SCALE GENOMIC DNA]</scope>
    <source>
        <strain evidence="3 4">SAP-1</strain>
    </source>
</reference>
<dbReference type="GO" id="GO:0004519">
    <property type="term" value="F:endonuclease activity"/>
    <property type="evidence" value="ECO:0007669"/>
    <property type="project" value="UniProtKB-KW"/>
</dbReference>
<evidence type="ECO:0000256" key="1">
    <source>
        <dbReference type="SAM" id="MobiDB-lite"/>
    </source>
</evidence>
<organism evidence="3 4">
    <name type="scientific">Rouxiella aceris</name>
    <dbReference type="NCBI Taxonomy" id="2703884"/>
    <lineage>
        <taxon>Bacteria</taxon>
        <taxon>Pseudomonadati</taxon>
        <taxon>Pseudomonadota</taxon>
        <taxon>Gammaproteobacteria</taxon>
        <taxon>Enterobacterales</taxon>
        <taxon>Yersiniaceae</taxon>
        <taxon>Rouxiella</taxon>
    </lineage>
</organism>
<dbReference type="InterPro" id="IPR027417">
    <property type="entry name" value="P-loop_NTPase"/>
</dbReference>
<feature type="compositionally biased region" description="Polar residues" evidence="1">
    <location>
        <begin position="255"/>
        <end position="270"/>
    </location>
</feature>
<protein>
    <submittedName>
        <fullName evidence="3">ATP-dependent endonuclease</fullName>
    </submittedName>
</protein>
<dbReference type="GO" id="GO:0006302">
    <property type="term" value="P:double-strand break repair"/>
    <property type="evidence" value="ECO:0007669"/>
    <property type="project" value="TreeGrafter"/>
</dbReference>
<evidence type="ECO:0000259" key="2">
    <source>
        <dbReference type="Pfam" id="PF20469"/>
    </source>
</evidence>
<dbReference type="EMBL" id="JAADJU010000004">
    <property type="protein sequence ID" value="NMP27137.1"/>
    <property type="molecule type" value="Genomic_DNA"/>
</dbReference>
<evidence type="ECO:0000313" key="3">
    <source>
        <dbReference type="EMBL" id="NMP27137.1"/>
    </source>
</evidence>
<dbReference type="PANTHER" id="PTHR32182:SF19">
    <property type="entry name" value="HOMOLOGY WITH RECF PROTEIN"/>
    <property type="match status" value="1"/>
</dbReference>
<dbReference type="Gene3D" id="3.40.50.300">
    <property type="entry name" value="P-loop containing nucleotide triphosphate hydrolases"/>
    <property type="match status" value="1"/>
</dbReference>
<name>A0A848MG03_9GAMM</name>
<sequence>MYLEHINIVGFRGINRLSLSLTQPDQRGVALNDAKIAPGQTNLGTVNTNTVLLGENAWGKSSLLDVLTLLLSPEPELYCFQEQDFYFPAGEQQAKQRYLHVVFTFCENHPGHHMAPRFNPLSPLWVKCDDRLNRIYYRLEGEMDDDGSVVTWRTFLAANGQPLALKTIDPLALELIKLHPVLRLRDARFIRRIRKEALAPQMQQDSGALAKQLDALTRELIHNPQNLTNAELRQGLSAMQQLLEHYFGMNSVESQRITSGGDNNPQQPNAASDDRAEQRGRNKLSWQQKRHGRAESRQAWRSMNNINQMIAEPNSRSMRVMLLGMFSTLLQAKGSVVLHPDARPLLLIEDPETRLHPIMLSVAWGLLEQLPLQRITTTNSGDLLSLVPVEQICRLVRESGKVAAYSIGPQGMSSEDSRRIAFHIRYSRPSSLFARCWLLVEGETEVWLLNQLARQCGYNFESEGIKVIEFAQCGLRPLLRFARQMGIEWHVLVDGDEAGKKYAAIVNGMVENHDDMLRYRLTELPALDIEHYLYRNGFDDVYRRASGVPDSMPMSPRRVIEKAVHRSSKPDLAIEVAMSAAGRGTDAVPVVLKQMFSRVAWLARGRAD</sequence>
<dbReference type="Pfam" id="PF11398">
    <property type="entry name" value="DUF2813"/>
    <property type="match status" value="3"/>
</dbReference>
<keyword evidence="3" id="KW-0378">Hydrolase</keyword>
<evidence type="ECO:0000313" key="4">
    <source>
        <dbReference type="Proteomes" id="UP000585363"/>
    </source>
</evidence>
<dbReference type="PANTHER" id="PTHR32182">
    <property type="entry name" value="DNA REPLICATION AND REPAIR PROTEIN RECF"/>
    <property type="match status" value="1"/>
</dbReference>
<keyword evidence="3" id="KW-0255">Endonuclease</keyword>
<dbReference type="RefSeq" id="WP_169402818.1">
    <property type="nucleotide sequence ID" value="NZ_JAADJU010000004.1"/>
</dbReference>
<dbReference type="Proteomes" id="UP000585363">
    <property type="component" value="Unassembled WGS sequence"/>
</dbReference>
<dbReference type="InterPro" id="IPR022602">
    <property type="entry name" value="DUF2813"/>
</dbReference>
<dbReference type="Pfam" id="PF20469">
    <property type="entry name" value="OLD-like_TOPRIM"/>
    <property type="match status" value="1"/>
</dbReference>
<reference evidence="3 4" key="1">
    <citation type="submission" date="2020-01" db="EMBL/GenBank/DDBJ databases">
        <authorList>
            <person name="Lee S.D."/>
        </authorList>
    </citation>
    <scope>NUCLEOTIDE SEQUENCE [LARGE SCALE GENOMIC DNA]</scope>
    <source>
        <strain evidence="3 4">SAP-1</strain>
    </source>
</reference>
<dbReference type="SUPFAM" id="SSF52540">
    <property type="entry name" value="P-loop containing nucleoside triphosphate hydrolases"/>
    <property type="match status" value="1"/>
</dbReference>
<comment type="caution">
    <text evidence="3">The sequence shown here is derived from an EMBL/GenBank/DDBJ whole genome shotgun (WGS) entry which is preliminary data.</text>
</comment>
<proteinExistence type="predicted"/>
<dbReference type="AlphaFoldDB" id="A0A848MG03"/>
<gene>
    <name evidence="3" type="ORF">GW590_09705</name>
</gene>